<dbReference type="PANTHER" id="PTHR47403:SF6">
    <property type="entry name" value="N-ACETYLTRANSFERASE DOMAIN-CONTAINING PROTEIN"/>
    <property type="match status" value="1"/>
</dbReference>
<dbReference type="GO" id="GO:0016747">
    <property type="term" value="F:acyltransferase activity, transferring groups other than amino-acyl groups"/>
    <property type="evidence" value="ECO:0007669"/>
    <property type="project" value="InterPro"/>
</dbReference>
<accession>A0A6P8HJT2</accession>
<evidence type="ECO:0000259" key="1">
    <source>
        <dbReference type="PROSITE" id="PS51186"/>
    </source>
</evidence>
<proteinExistence type="predicted"/>
<dbReference type="SUPFAM" id="SSF55729">
    <property type="entry name" value="Acyl-CoA N-acyltransferases (Nat)"/>
    <property type="match status" value="1"/>
</dbReference>
<sequence length="318" mass="36746">MKEILVRLAREDDFKAIEEMSKGVYSGHDYFLCVFNEWLHSPQRLIFVAELGGRVVGLRAVNIVDQGKTFISQGLRIHPDFRGQGLSSRLISSVHEYIRLHHPSVKRERFTTKSDNIERLAIQKKHGDRAVLDQDILAFYVNQGEISPEVMNKVSSEASIKLHPYNKNQVSEVLFSEGVSNILFQESCLIIDWEPFEALRSNIDYIFQDRDYQFADRSAADVSRGELPKSFSHGRISPRTDCVHWVTTIYTDDPILYRAHVLQQLKCALEQVHGSFIFSPFHVPSLSNEGRQILKEDLQLRPVEFFTFGLRLFEKEFK</sequence>
<organism evidence="2 3">
    <name type="scientific">Actinia tenebrosa</name>
    <name type="common">Australian red waratah sea anemone</name>
    <dbReference type="NCBI Taxonomy" id="6105"/>
    <lineage>
        <taxon>Eukaryota</taxon>
        <taxon>Metazoa</taxon>
        <taxon>Cnidaria</taxon>
        <taxon>Anthozoa</taxon>
        <taxon>Hexacorallia</taxon>
        <taxon>Actiniaria</taxon>
        <taxon>Actiniidae</taxon>
        <taxon>Actinia</taxon>
    </lineage>
</organism>
<dbReference type="Pfam" id="PF24066">
    <property type="entry name" value="Hisat_C"/>
    <property type="match status" value="1"/>
</dbReference>
<reference evidence="3" key="1">
    <citation type="submission" date="2025-08" db="UniProtKB">
        <authorList>
            <consortium name="RefSeq"/>
        </authorList>
    </citation>
    <scope>IDENTIFICATION</scope>
    <source>
        <tissue evidence="3">Tentacle</tissue>
    </source>
</reference>
<dbReference type="RefSeq" id="XP_031552850.1">
    <property type="nucleotide sequence ID" value="XM_031696990.1"/>
</dbReference>
<gene>
    <name evidence="3" type="primary">LOC116290020</name>
</gene>
<dbReference type="InterPro" id="IPR056483">
    <property type="entry name" value="Hisat_C"/>
</dbReference>
<keyword evidence="2" id="KW-1185">Reference proteome</keyword>
<name>A0A6P8HJT2_ACTTE</name>
<dbReference type="PROSITE" id="PS51186">
    <property type="entry name" value="GNAT"/>
    <property type="match status" value="1"/>
</dbReference>
<protein>
    <submittedName>
        <fullName evidence="3">Histidine N-acetyltransferase-like</fullName>
    </submittedName>
</protein>
<dbReference type="Proteomes" id="UP000515163">
    <property type="component" value="Unplaced"/>
</dbReference>
<dbReference type="InterPro" id="IPR000182">
    <property type="entry name" value="GNAT_dom"/>
</dbReference>
<dbReference type="OrthoDB" id="5981478at2759"/>
<dbReference type="AlphaFoldDB" id="A0A6P8HJT2"/>
<dbReference type="InterPro" id="IPR016181">
    <property type="entry name" value="Acyl_CoA_acyltransferase"/>
</dbReference>
<dbReference type="PANTHER" id="PTHR47403">
    <property type="entry name" value="LOC100145250 PROTEIN"/>
    <property type="match status" value="1"/>
</dbReference>
<dbReference type="Gene3D" id="3.40.630.30">
    <property type="match status" value="1"/>
</dbReference>
<dbReference type="FunCoup" id="A0A6P8HJT2">
    <property type="interactions" value="4"/>
</dbReference>
<dbReference type="Pfam" id="PF00583">
    <property type="entry name" value="Acetyltransf_1"/>
    <property type="match status" value="1"/>
</dbReference>
<evidence type="ECO:0000313" key="2">
    <source>
        <dbReference type="Proteomes" id="UP000515163"/>
    </source>
</evidence>
<dbReference type="GeneID" id="116290020"/>
<evidence type="ECO:0000313" key="3">
    <source>
        <dbReference type="RefSeq" id="XP_031552850.1"/>
    </source>
</evidence>
<feature type="domain" description="N-acetyltransferase" evidence="1">
    <location>
        <begin position="4"/>
        <end position="166"/>
    </location>
</feature>
<dbReference type="InParanoid" id="A0A6P8HJT2"/>
<dbReference type="CDD" id="cd04301">
    <property type="entry name" value="NAT_SF"/>
    <property type="match status" value="1"/>
</dbReference>
<dbReference type="KEGG" id="aten:116290020"/>